<dbReference type="InterPro" id="IPR000994">
    <property type="entry name" value="Pept_M24"/>
</dbReference>
<dbReference type="Gene3D" id="3.90.230.10">
    <property type="entry name" value="Creatinase/methionine aminopeptidase superfamily"/>
    <property type="match status" value="1"/>
</dbReference>
<feature type="domain" description="Peptidase M24" evidence="1">
    <location>
        <begin position="1"/>
        <end position="111"/>
    </location>
</feature>
<name>A0ABW2BC84_9RHOB</name>
<dbReference type="Proteomes" id="UP001596353">
    <property type="component" value="Unassembled WGS sequence"/>
</dbReference>
<protein>
    <submittedName>
        <fullName evidence="2">M24 family metallopeptidase</fullName>
        <ecNumber evidence="2">3.4.-.-</ecNumber>
    </submittedName>
</protein>
<dbReference type="EC" id="3.4.-.-" evidence="2"/>
<keyword evidence="2" id="KW-0378">Hydrolase</keyword>
<dbReference type="EMBL" id="JBHSWG010000006">
    <property type="protein sequence ID" value="MFC6762866.1"/>
    <property type="molecule type" value="Genomic_DNA"/>
</dbReference>
<accession>A0ABW2BC84</accession>
<evidence type="ECO:0000313" key="2">
    <source>
        <dbReference type="EMBL" id="MFC6762866.1"/>
    </source>
</evidence>
<gene>
    <name evidence="2" type="ORF">ACFQFQ_30005</name>
</gene>
<evidence type="ECO:0000259" key="1">
    <source>
        <dbReference type="Pfam" id="PF00557"/>
    </source>
</evidence>
<sequence>MSRTAFLGKPPDRLHDVHAAVLEGFEAAFALLRPGQTCGAVARAFSSAFEPHGIRKASRIGYSLGIDWTDGGASLQSDDETELVPGMVLHLIIGIWEREEGYVLSETVKITADGPVSMTTLPRMPFII</sequence>
<dbReference type="PANTHER" id="PTHR46112">
    <property type="entry name" value="AMINOPEPTIDASE"/>
    <property type="match status" value="1"/>
</dbReference>
<comment type="caution">
    <text evidence="2">The sequence shown here is derived from an EMBL/GenBank/DDBJ whole genome shotgun (WGS) entry which is preliminary data.</text>
</comment>
<evidence type="ECO:0000313" key="3">
    <source>
        <dbReference type="Proteomes" id="UP001596353"/>
    </source>
</evidence>
<proteinExistence type="predicted"/>
<dbReference type="Pfam" id="PF00557">
    <property type="entry name" value="Peptidase_M24"/>
    <property type="match status" value="1"/>
</dbReference>
<dbReference type="SUPFAM" id="SSF55920">
    <property type="entry name" value="Creatinase/aminopeptidase"/>
    <property type="match status" value="1"/>
</dbReference>
<dbReference type="CDD" id="cd01066">
    <property type="entry name" value="APP_MetAP"/>
    <property type="match status" value="1"/>
</dbReference>
<dbReference type="PANTHER" id="PTHR46112:SF2">
    <property type="entry name" value="XAA-PRO AMINOPEPTIDASE P-RELATED"/>
    <property type="match status" value="1"/>
</dbReference>
<reference evidence="3" key="1">
    <citation type="journal article" date="2019" name="Int. J. Syst. Evol. Microbiol.">
        <title>The Global Catalogue of Microorganisms (GCM) 10K type strain sequencing project: providing services to taxonomists for standard genome sequencing and annotation.</title>
        <authorList>
            <consortium name="The Broad Institute Genomics Platform"/>
            <consortium name="The Broad Institute Genome Sequencing Center for Infectious Disease"/>
            <person name="Wu L."/>
            <person name="Ma J."/>
        </authorList>
    </citation>
    <scope>NUCLEOTIDE SEQUENCE [LARGE SCALE GENOMIC DNA]</scope>
    <source>
        <strain evidence="3">CCUG 66188</strain>
    </source>
</reference>
<dbReference type="InterPro" id="IPR036005">
    <property type="entry name" value="Creatinase/aminopeptidase-like"/>
</dbReference>
<keyword evidence="3" id="KW-1185">Reference proteome</keyword>
<organism evidence="2 3">
    <name type="scientific">Sulfitobacter porphyrae</name>
    <dbReference type="NCBI Taxonomy" id="1246864"/>
    <lineage>
        <taxon>Bacteria</taxon>
        <taxon>Pseudomonadati</taxon>
        <taxon>Pseudomonadota</taxon>
        <taxon>Alphaproteobacteria</taxon>
        <taxon>Rhodobacterales</taxon>
        <taxon>Roseobacteraceae</taxon>
        <taxon>Sulfitobacter</taxon>
    </lineage>
</organism>
<dbReference type="GO" id="GO:0016787">
    <property type="term" value="F:hydrolase activity"/>
    <property type="evidence" value="ECO:0007669"/>
    <property type="project" value="UniProtKB-KW"/>
</dbReference>
<dbReference type="InterPro" id="IPR050659">
    <property type="entry name" value="Peptidase_M24B"/>
</dbReference>